<evidence type="ECO:0000313" key="5">
    <source>
        <dbReference type="EMBL" id="MBB6443423.1"/>
    </source>
</evidence>
<keyword evidence="2 3" id="KW-0238">DNA-binding</keyword>
<sequence>MLTEEKDVDRRVRRTKRMFRQAFIKLLEKKDYKHITVTDIVEYADYNRATFYLHYKYKEDLAEEVVESMINDFIYAFRFPYQNKNHQDLSKTPPSDIILFDYILENRDFFKLWKKTECIPHLQERFIQTIKVLTKEAIVPLKNLGPKNDKDLFVTFQAYGIMGLITEWIQSDFESPPEYMAAQLIDIICFYPQAIMSSSI</sequence>
<keyword evidence="1" id="KW-0678">Repressor</keyword>
<name>A0A7X0HM93_9BACI</name>
<evidence type="ECO:0000256" key="1">
    <source>
        <dbReference type="ARBA" id="ARBA00022491"/>
    </source>
</evidence>
<dbReference type="EMBL" id="JACHGK010000001">
    <property type="protein sequence ID" value="MBB6443423.1"/>
    <property type="molecule type" value="Genomic_DNA"/>
</dbReference>
<protein>
    <submittedName>
        <fullName evidence="5">AcrR family transcriptional regulator</fullName>
    </submittedName>
</protein>
<dbReference type="Pfam" id="PF00440">
    <property type="entry name" value="TetR_N"/>
    <property type="match status" value="1"/>
</dbReference>
<proteinExistence type="predicted"/>
<dbReference type="RefSeq" id="WP_184521306.1">
    <property type="nucleotide sequence ID" value="NZ_JACHGK010000001.1"/>
</dbReference>
<reference evidence="5 6" key="1">
    <citation type="submission" date="2020-08" db="EMBL/GenBank/DDBJ databases">
        <title>Genomic Encyclopedia of Type Strains, Phase IV (KMG-IV): sequencing the most valuable type-strain genomes for metagenomic binning, comparative biology and taxonomic classification.</title>
        <authorList>
            <person name="Goeker M."/>
        </authorList>
    </citation>
    <scope>NUCLEOTIDE SEQUENCE [LARGE SCALE GENOMIC DNA]</scope>
    <source>
        <strain evidence="5 6">DSM 5391</strain>
    </source>
</reference>
<dbReference type="PANTHER" id="PTHR43479">
    <property type="entry name" value="ACREF/ENVCD OPERON REPRESSOR-RELATED"/>
    <property type="match status" value="1"/>
</dbReference>
<dbReference type="InterPro" id="IPR001647">
    <property type="entry name" value="HTH_TetR"/>
</dbReference>
<evidence type="ECO:0000256" key="3">
    <source>
        <dbReference type="PROSITE-ProRule" id="PRU00335"/>
    </source>
</evidence>
<evidence type="ECO:0000259" key="4">
    <source>
        <dbReference type="PROSITE" id="PS50977"/>
    </source>
</evidence>
<evidence type="ECO:0000313" key="6">
    <source>
        <dbReference type="Proteomes" id="UP000531594"/>
    </source>
</evidence>
<dbReference type="Pfam" id="PF14278">
    <property type="entry name" value="TetR_C_8"/>
    <property type="match status" value="1"/>
</dbReference>
<gene>
    <name evidence="5" type="ORF">HNR53_000011</name>
</gene>
<dbReference type="AlphaFoldDB" id="A0A7X0HM93"/>
<dbReference type="PROSITE" id="PS50977">
    <property type="entry name" value="HTH_TETR_2"/>
    <property type="match status" value="1"/>
</dbReference>
<dbReference type="PANTHER" id="PTHR43479:SF7">
    <property type="entry name" value="TETR-FAMILY TRANSCRIPTIONAL REGULATOR"/>
    <property type="match status" value="1"/>
</dbReference>
<dbReference type="GO" id="GO:0003677">
    <property type="term" value="F:DNA binding"/>
    <property type="evidence" value="ECO:0007669"/>
    <property type="project" value="UniProtKB-UniRule"/>
</dbReference>
<dbReference type="Proteomes" id="UP000531594">
    <property type="component" value="Unassembled WGS sequence"/>
</dbReference>
<dbReference type="InterPro" id="IPR039532">
    <property type="entry name" value="TetR_C_Firmicutes"/>
</dbReference>
<dbReference type="Gene3D" id="1.10.357.10">
    <property type="entry name" value="Tetracycline Repressor, domain 2"/>
    <property type="match status" value="1"/>
</dbReference>
<feature type="DNA-binding region" description="H-T-H motif" evidence="3">
    <location>
        <begin position="36"/>
        <end position="55"/>
    </location>
</feature>
<dbReference type="InterPro" id="IPR009057">
    <property type="entry name" value="Homeodomain-like_sf"/>
</dbReference>
<keyword evidence="6" id="KW-1185">Reference proteome</keyword>
<evidence type="ECO:0000256" key="2">
    <source>
        <dbReference type="ARBA" id="ARBA00023125"/>
    </source>
</evidence>
<comment type="caution">
    <text evidence="5">The sequence shown here is derived from an EMBL/GenBank/DDBJ whole genome shotgun (WGS) entry which is preliminary data.</text>
</comment>
<feature type="domain" description="HTH tetR-type" evidence="4">
    <location>
        <begin position="13"/>
        <end position="73"/>
    </location>
</feature>
<accession>A0A7X0HM93</accession>
<dbReference type="InterPro" id="IPR050624">
    <property type="entry name" value="HTH-type_Tx_Regulator"/>
</dbReference>
<organism evidence="5 6">
    <name type="scientific">Bacillus benzoevorans</name>
    <dbReference type="NCBI Taxonomy" id="1456"/>
    <lineage>
        <taxon>Bacteria</taxon>
        <taxon>Bacillati</taxon>
        <taxon>Bacillota</taxon>
        <taxon>Bacilli</taxon>
        <taxon>Bacillales</taxon>
        <taxon>Bacillaceae</taxon>
        <taxon>Bacillus</taxon>
    </lineage>
</organism>
<dbReference type="SUPFAM" id="SSF46689">
    <property type="entry name" value="Homeodomain-like"/>
    <property type="match status" value="1"/>
</dbReference>